<organism evidence="1 2">
    <name type="scientific">Piloderma croceum (strain F 1598)</name>
    <dbReference type="NCBI Taxonomy" id="765440"/>
    <lineage>
        <taxon>Eukaryota</taxon>
        <taxon>Fungi</taxon>
        <taxon>Dikarya</taxon>
        <taxon>Basidiomycota</taxon>
        <taxon>Agaricomycotina</taxon>
        <taxon>Agaricomycetes</taxon>
        <taxon>Agaricomycetidae</taxon>
        <taxon>Atheliales</taxon>
        <taxon>Atheliaceae</taxon>
        <taxon>Piloderma</taxon>
    </lineage>
</organism>
<gene>
    <name evidence="1" type="ORF">PILCRDRAFT_810988</name>
</gene>
<dbReference type="InParanoid" id="A0A0C3G648"/>
<dbReference type="HOGENOM" id="CLU_2923432_0_0_1"/>
<reference evidence="2" key="2">
    <citation type="submission" date="2015-01" db="EMBL/GenBank/DDBJ databases">
        <title>Evolutionary Origins and Diversification of the Mycorrhizal Mutualists.</title>
        <authorList>
            <consortium name="DOE Joint Genome Institute"/>
            <consortium name="Mycorrhizal Genomics Consortium"/>
            <person name="Kohler A."/>
            <person name="Kuo A."/>
            <person name="Nagy L.G."/>
            <person name="Floudas D."/>
            <person name="Copeland A."/>
            <person name="Barry K.W."/>
            <person name="Cichocki N."/>
            <person name="Veneault-Fourrey C."/>
            <person name="LaButti K."/>
            <person name="Lindquist E.A."/>
            <person name="Lipzen A."/>
            <person name="Lundell T."/>
            <person name="Morin E."/>
            <person name="Murat C."/>
            <person name="Riley R."/>
            <person name="Ohm R."/>
            <person name="Sun H."/>
            <person name="Tunlid A."/>
            <person name="Henrissat B."/>
            <person name="Grigoriev I.V."/>
            <person name="Hibbett D.S."/>
            <person name="Martin F."/>
        </authorList>
    </citation>
    <scope>NUCLEOTIDE SEQUENCE [LARGE SCALE GENOMIC DNA]</scope>
    <source>
        <strain evidence="2">F 1598</strain>
    </source>
</reference>
<protein>
    <submittedName>
        <fullName evidence="1">Uncharacterized protein</fullName>
    </submittedName>
</protein>
<accession>A0A0C3G648</accession>
<keyword evidence="2" id="KW-1185">Reference proteome</keyword>
<name>A0A0C3G648_PILCF</name>
<dbReference type="EMBL" id="KN832971">
    <property type="protein sequence ID" value="KIM91705.1"/>
    <property type="molecule type" value="Genomic_DNA"/>
</dbReference>
<dbReference type="AlphaFoldDB" id="A0A0C3G648"/>
<evidence type="ECO:0000313" key="2">
    <source>
        <dbReference type="Proteomes" id="UP000054166"/>
    </source>
</evidence>
<evidence type="ECO:0000313" key="1">
    <source>
        <dbReference type="EMBL" id="KIM91705.1"/>
    </source>
</evidence>
<proteinExistence type="predicted"/>
<reference evidence="1 2" key="1">
    <citation type="submission" date="2014-04" db="EMBL/GenBank/DDBJ databases">
        <authorList>
            <consortium name="DOE Joint Genome Institute"/>
            <person name="Kuo A."/>
            <person name="Tarkka M."/>
            <person name="Buscot F."/>
            <person name="Kohler A."/>
            <person name="Nagy L.G."/>
            <person name="Floudas D."/>
            <person name="Copeland A."/>
            <person name="Barry K.W."/>
            <person name="Cichocki N."/>
            <person name="Veneault-Fourrey C."/>
            <person name="LaButti K."/>
            <person name="Lindquist E.A."/>
            <person name="Lipzen A."/>
            <person name="Lundell T."/>
            <person name="Morin E."/>
            <person name="Murat C."/>
            <person name="Sun H."/>
            <person name="Tunlid A."/>
            <person name="Henrissat B."/>
            <person name="Grigoriev I.V."/>
            <person name="Hibbett D.S."/>
            <person name="Martin F."/>
            <person name="Nordberg H.P."/>
            <person name="Cantor M.N."/>
            <person name="Hua S.X."/>
        </authorList>
    </citation>
    <scope>NUCLEOTIDE SEQUENCE [LARGE SCALE GENOMIC DNA]</scope>
    <source>
        <strain evidence="1 2">F 1598</strain>
    </source>
</reference>
<sequence length="61" mass="6920">MTGHQKPTNSSFKVPLSLYSKAYGLARLWHQTSSFYVLIQSDIRNTSISVFPSPRQYPSVT</sequence>
<dbReference type="Proteomes" id="UP000054166">
    <property type="component" value="Unassembled WGS sequence"/>
</dbReference>